<evidence type="ECO:0000256" key="10">
    <source>
        <dbReference type="ARBA" id="ARBA00022989"/>
    </source>
</evidence>
<keyword evidence="10" id="KW-1133">Transmembrane helix</keyword>
<protein>
    <recommendedName>
        <fullName evidence="6 13">Long-chain-alcohol oxidase</fullName>
        <ecNumber evidence="6 13">1.1.3.20</ecNumber>
    </recommendedName>
</protein>
<sequence length="719" mass="78061">MAAMADAIIGALTKEEKDAFYRTLPADMSPAQRKRIDEYAEMNFSEDPRRMNILAMYVTITVPEGMRMRTNLLLSTLGSAAGCLLLFGRLGPVWEIDRSLRTEALKSWSTSRLLMLRQGGNGIRGLTLIAFYRSCANAIEAIGYPIGDPTDWKHPPKGEEQVAAEHYPFKFLNESLPSPPTKTPVEIEADVVIVGSGCGGGVVADYLSRCGLKVVVVDKGIYVDPKHMNGDEEYGLMQMYDKLGLAPSKDGSIFILSGSGFGGGSRINWSASLKPLYFVRDSWEKKHGVPYFNSHAFAEDLDACLTRMGAGTDATQHNMSNSLLVLGAMRGGQPVNPVPQNTGGLPHYCGKCLYGCPSGHKMDGTRTFLQDAAQHGTQFLTKCHVQRILIKDGVATGVVGSVNGQPVRLNARRAVVTSCGSIQTPALLLRTPQLKSNTQIGKHLHLHPVAFVTGYYDYPIDPWEGGILTTVSNAAELVDKEGWGAKIEVGASTPSLYSAMIPFEGVLHHKARTVRFRYSFALIVIVRDKYGGSITIGNDGEPEINYSISEFDQRSMIEGVLRATEIHMNAGVSEIVTSQPGMRPFVNTTNVAVPNVKTSNTIPNMYNFQELPKQGDCTHPTFRKWQEEVRKGGAQPTKIMMGSAHQMSSCRIGADPKYSAADPIGRIRGAKNLWVADGSALPEATGVNPMLSILGTSRGIARNMARALGVETSTPAPHL</sequence>
<evidence type="ECO:0000256" key="13">
    <source>
        <dbReference type="PIRNR" id="PIRNR028937"/>
    </source>
</evidence>
<evidence type="ECO:0000313" key="17">
    <source>
        <dbReference type="EMBL" id="PKI83696.1"/>
    </source>
</evidence>
<comment type="catalytic activity">
    <reaction evidence="1 13">
        <text>a long-chain primary fatty alcohol + O2 = a long-chain fatty aldehyde + H2O2</text>
        <dbReference type="Rhea" id="RHEA:22756"/>
        <dbReference type="ChEBI" id="CHEBI:15379"/>
        <dbReference type="ChEBI" id="CHEBI:16240"/>
        <dbReference type="ChEBI" id="CHEBI:17176"/>
        <dbReference type="ChEBI" id="CHEBI:77396"/>
        <dbReference type="EC" id="1.1.3.20"/>
    </reaction>
</comment>
<dbReference type="InterPro" id="IPR000172">
    <property type="entry name" value="GMC_OxRdtase_N"/>
</dbReference>
<feature type="domain" description="Glucose-methanol-choline oxidoreductase N-terminal" evidence="15">
    <location>
        <begin position="238"/>
        <end position="449"/>
    </location>
</feature>
<dbReference type="GO" id="GO:0050660">
    <property type="term" value="F:flavin adenine dinucleotide binding"/>
    <property type="evidence" value="ECO:0007669"/>
    <property type="project" value="InterPro"/>
</dbReference>
<dbReference type="OrthoDB" id="269227at2759"/>
<keyword evidence="11 13" id="KW-0560">Oxidoreductase</keyword>
<organism evidence="17 18">
    <name type="scientific">Malassezia vespertilionis</name>
    <dbReference type="NCBI Taxonomy" id="2020962"/>
    <lineage>
        <taxon>Eukaryota</taxon>
        <taxon>Fungi</taxon>
        <taxon>Dikarya</taxon>
        <taxon>Basidiomycota</taxon>
        <taxon>Ustilaginomycotina</taxon>
        <taxon>Malasseziomycetes</taxon>
        <taxon>Malasseziales</taxon>
        <taxon>Malasseziaceae</taxon>
        <taxon>Malassezia</taxon>
    </lineage>
</organism>
<keyword evidence="12" id="KW-0472">Membrane</keyword>
<dbReference type="Pfam" id="PF00732">
    <property type="entry name" value="GMC_oxred_N"/>
    <property type="match status" value="1"/>
</dbReference>
<keyword evidence="18" id="KW-1185">Reference proteome</keyword>
<comment type="cofactor">
    <cofactor evidence="2">
        <name>FAD</name>
        <dbReference type="ChEBI" id="CHEBI:57692"/>
    </cofactor>
</comment>
<dbReference type="Proteomes" id="UP000232875">
    <property type="component" value="Unassembled WGS sequence"/>
</dbReference>
<dbReference type="InterPro" id="IPR007867">
    <property type="entry name" value="GMC_OxRtase_C"/>
</dbReference>
<evidence type="ECO:0000256" key="6">
    <source>
        <dbReference type="ARBA" id="ARBA00013125"/>
    </source>
</evidence>
<dbReference type="InterPro" id="IPR012400">
    <property type="entry name" value="Long_Oxdase"/>
</dbReference>
<feature type="domain" description="Glucose-methanol-choline oxidoreductase C-terminal" evidence="16">
    <location>
        <begin position="539"/>
        <end position="694"/>
    </location>
</feature>
<feature type="active site" description="Proton acceptor" evidence="14">
    <location>
        <position position="645"/>
    </location>
</feature>
<dbReference type="PANTHER" id="PTHR46056">
    <property type="entry name" value="LONG-CHAIN-ALCOHOL OXIDASE"/>
    <property type="match status" value="1"/>
</dbReference>
<dbReference type="Gene3D" id="3.50.50.60">
    <property type="entry name" value="FAD/NAD(P)-binding domain"/>
    <property type="match status" value="2"/>
</dbReference>
<dbReference type="GO" id="GO:0046577">
    <property type="term" value="F:long-chain-alcohol oxidase activity"/>
    <property type="evidence" value="ECO:0007669"/>
    <property type="project" value="UniProtKB-EC"/>
</dbReference>
<evidence type="ECO:0000256" key="12">
    <source>
        <dbReference type="ARBA" id="ARBA00023136"/>
    </source>
</evidence>
<gene>
    <name evidence="17" type="ORF">MVES_002313</name>
</gene>
<evidence type="ECO:0000256" key="1">
    <source>
        <dbReference type="ARBA" id="ARBA00000920"/>
    </source>
</evidence>
<name>A0A2N1JAW9_9BASI</name>
<evidence type="ECO:0000256" key="11">
    <source>
        <dbReference type="ARBA" id="ARBA00023002"/>
    </source>
</evidence>
<comment type="similarity">
    <text evidence="5 13">Belongs to the GMC oxidoreductase family.</text>
</comment>
<evidence type="ECO:0000313" key="18">
    <source>
        <dbReference type="Proteomes" id="UP000232875"/>
    </source>
</evidence>
<dbReference type="EC" id="1.1.3.20" evidence="6 13"/>
<proteinExistence type="inferred from homology"/>
<reference evidence="17 18" key="1">
    <citation type="submission" date="2017-10" db="EMBL/GenBank/DDBJ databases">
        <title>A novel species of cold-tolerant Malassezia isolated from bats.</title>
        <authorList>
            <person name="Lorch J.M."/>
            <person name="Palmer J.M."/>
            <person name="Vanderwolf K.J."/>
            <person name="Schmidt K.Z."/>
            <person name="Verant M.L."/>
            <person name="Weller T.J."/>
            <person name="Blehert D.S."/>
        </authorList>
    </citation>
    <scope>NUCLEOTIDE SEQUENCE [LARGE SCALE GENOMIC DNA]</scope>
    <source>
        <strain evidence="17 18">NWHC:44797-103</strain>
    </source>
</reference>
<evidence type="ECO:0000256" key="5">
    <source>
        <dbReference type="ARBA" id="ARBA00010790"/>
    </source>
</evidence>
<evidence type="ECO:0000256" key="7">
    <source>
        <dbReference type="ARBA" id="ARBA00022630"/>
    </source>
</evidence>
<dbReference type="EMBL" id="KZ454991">
    <property type="protein sequence ID" value="PKI83696.1"/>
    <property type="molecule type" value="Genomic_DNA"/>
</dbReference>
<evidence type="ECO:0000256" key="2">
    <source>
        <dbReference type="ARBA" id="ARBA00001974"/>
    </source>
</evidence>
<dbReference type="PANTHER" id="PTHR46056:SF12">
    <property type="entry name" value="LONG-CHAIN-ALCOHOL OXIDASE"/>
    <property type="match status" value="1"/>
</dbReference>
<evidence type="ECO:0000259" key="16">
    <source>
        <dbReference type="Pfam" id="PF05199"/>
    </source>
</evidence>
<evidence type="ECO:0000259" key="15">
    <source>
        <dbReference type="Pfam" id="PF00732"/>
    </source>
</evidence>
<evidence type="ECO:0000256" key="8">
    <source>
        <dbReference type="ARBA" id="ARBA00022692"/>
    </source>
</evidence>
<keyword evidence="9" id="KW-0274">FAD</keyword>
<comment type="function">
    <text evidence="3">Long-chain fatty alcohol oxidase involved in the omega-oxidation pathway of lipid degradation.</text>
</comment>
<comment type="subcellular location">
    <subcellularLocation>
        <location evidence="4">Membrane</location>
    </subcellularLocation>
</comment>
<dbReference type="PIRSF" id="PIRSF028937">
    <property type="entry name" value="Lg_Ch_AO"/>
    <property type="match status" value="1"/>
</dbReference>
<evidence type="ECO:0000256" key="4">
    <source>
        <dbReference type="ARBA" id="ARBA00004370"/>
    </source>
</evidence>
<keyword evidence="8" id="KW-0812">Transmembrane</keyword>
<evidence type="ECO:0000256" key="14">
    <source>
        <dbReference type="PIRSR" id="PIRSR028937-1"/>
    </source>
</evidence>
<dbReference type="InterPro" id="IPR036188">
    <property type="entry name" value="FAD/NAD-bd_sf"/>
</dbReference>
<dbReference type="GO" id="GO:0016020">
    <property type="term" value="C:membrane"/>
    <property type="evidence" value="ECO:0007669"/>
    <property type="project" value="UniProtKB-SubCell"/>
</dbReference>
<dbReference type="AlphaFoldDB" id="A0A2N1JAW9"/>
<dbReference type="SUPFAM" id="SSF51905">
    <property type="entry name" value="FAD/NAD(P)-binding domain"/>
    <property type="match status" value="1"/>
</dbReference>
<accession>A0A2N1JAW9</accession>
<evidence type="ECO:0000256" key="3">
    <source>
        <dbReference type="ARBA" id="ARBA00003842"/>
    </source>
</evidence>
<evidence type="ECO:0000256" key="9">
    <source>
        <dbReference type="ARBA" id="ARBA00022827"/>
    </source>
</evidence>
<dbReference type="STRING" id="2020962.A0A2N1JAW9"/>
<keyword evidence="7" id="KW-0285">Flavoprotein</keyword>
<dbReference type="Pfam" id="PF05199">
    <property type="entry name" value="GMC_oxred_C"/>
    <property type="match status" value="1"/>
</dbReference>